<dbReference type="GO" id="GO:0005524">
    <property type="term" value="F:ATP binding"/>
    <property type="evidence" value="ECO:0007669"/>
    <property type="project" value="UniProtKB-UniRule"/>
</dbReference>
<evidence type="ECO:0000259" key="13">
    <source>
        <dbReference type="Pfam" id="PF02223"/>
    </source>
</evidence>
<dbReference type="Pfam" id="PF02223">
    <property type="entry name" value="Thymidylate_kin"/>
    <property type="match status" value="1"/>
</dbReference>
<evidence type="ECO:0000256" key="1">
    <source>
        <dbReference type="ARBA" id="ARBA00009776"/>
    </source>
</evidence>
<comment type="caution">
    <text evidence="14">The sequence shown here is derived from an EMBL/GenBank/DDBJ whole genome shotgun (WGS) entry which is preliminary data.</text>
</comment>
<accession>A0A395JF53</accession>
<dbReference type="EMBL" id="QNRT01000007">
    <property type="protein sequence ID" value="RBP48412.1"/>
    <property type="molecule type" value="Genomic_DNA"/>
</dbReference>
<dbReference type="InParanoid" id="A0A395JF53"/>
<keyword evidence="4 12" id="KW-0808">Transferase</keyword>
<feature type="binding site" evidence="12">
    <location>
        <begin position="10"/>
        <end position="17"/>
    </location>
    <ligand>
        <name>ATP</name>
        <dbReference type="ChEBI" id="CHEBI:30616"/>
    </ligand>
</feature>
<dbReference type="GO" id="GO:0004798">
    <property type="term" value="F:dTMP kinase activity"/>
    <property type="evidence" value="ECO:0007669"/>
    <property type="project" value="UniProtKB-UniRule"/>
</dbReference>
<keyword evidence="6 12" id="KW-0547">Nucleotide-binding</keyword>
<evidence type="ECO:0000313" key="15">
    <source>
        <dbReference type="Proteomes" id="UP000253083"/>
    </source>
</evidence>
<dbReference type="CDD" id="cd01672">
    <property type="entry name" value="TMPK"/>
    <property type="match status" value="1"/>
</dbReference>
<evidence type="ECO:0000256" key="3">
    <source>
        <dbReference type="ARBA" id="ARBA00017144"/>
    </source>
</evidence>
<evidence type="ECO:0000256" key="11">
    <source>
        <dbReference type="ARBA" id="ARBA00057735"/>
    </source>
</evidence>
<comment type="similarity">
    <text evidence="1 12">Belongs to the thymidylate kinase family.</text>
</comment>
<gene>
    <name evidence="12" type="primary">tmk</name>
    <name evidence="14" type="ORF">DFR28_10714</name>
</gene>
<dbReference type="InterPro" id="IPR039430">
    <property type="entry name" value="Thymidylate_kin-like_dom"/>
</dbReference>
<evidence type="ECO:0000256" key="12">
    <source>
        <dbReference type="HAMAP-Rule" id="MF_00165"/>
    </source>
</evidence>
<dbReference type="NCBIfam" id="TIGR00041">
    <property type="entry name" value="DTMP_kinase"/>
    <property type="match status" value="1"/>
</dbReference>
<evidence type="ECO:0000256" key="7">
    <source>
        <dbReference type="ARBA" id="ARBA00022777"/>
    </source>
</evidence>
<evidence type="ECO:0000256" key="4">
    <source>
        <dbReference type="ARBA" id="ARBA00022679"/>
    </source>
</evidence>
<dbReference type="EC" id="2.7.4.9" evidence="2 12"/>
<proteinExistence type="inferred from homology"/>
<feature type="domain" description="Thymidylate kinase-like" evidence="13">
    <location>
        <begin position="8"/>
        <end position="196"/>
    </location>
</feature>
<protein>
    <recommendedName>
        <fullName evidence="3 12">Thymidylate kinase</fullName>
        <ecNumber evidence="2 12">2.7.4.9</ecNumber>
    </recommendedName>
    <alternativeName>
        <fullName evidence="9 12">dTMP kinase</fullName>
    </alternativeName>
</protein>
<dbReference type="PANTHER" id="PTHR10344:SF4">
    <property type="entry name" value="UMP-CMP KINASE 2, MITOCHONDRIAL"/>
    <property type="match status" value="1"/>
</dbReference>
<evidence type="ECO:0000313" key="14">
    <source>
        <dbReference type="EMBL" id="RBP48412.1"/>
    </source>
</evidence>
<comment type="function">
    <text evidence="11 12">Phosphorylation of dTMP to form dTDP in both de novo and salvage pathways of dTTP synthesis.</text>
</comment>
<evidence type="ECO:0000256" key="9">
    <source>
        <dbReference type="ARBA" id="ARBA00029962"/>
    </source>
</evidence>
<keyword evidence="8 12" id="KW-0067">ATP-binding</keyword>
<organism evidence="14 15">
    <name type="scientific">Arenicella xantha</name>
    <dbReference type="NCBI Taxonomy" id="644221"/>
    <lineage>
        <taxon>Bacteria</taxon>
        <taxon>Pseudomonadati</taxon>
        <taxon>Pseudomonadota</taxon>
        <taxon>Gammaproteobacteria</taxon>
        <taxon>Arenicellales</taxon>
        <taxon>Arenicellaceae</taxon>
        <taxon>Arenicella</taxon>
    </lineage>
</organism>
<keyword evidence="7 12" id="KW-0418">Kinase</keyword>
<evidence type="ECO:0000256" key="2">
    <source>
        <dbReference type="ARBA" id="ARBA00012980"/>
    </source>
</evidence>
<evidence type="ECO:0000256" key="8">
    <source>
        <dbReference type="ARBA" id="ARBA00022840"/>
    </source>
</evidence>
<dbReference type="Proteomes" id="UP000253083">
    <property type="component" value="Unassembled WGS sequence"/>
</dbReference>
<dbReference type="GO" id="GO:0006227">
    <property type="term" value="P:dUDP biosynthetic process"/>
    <property type="evidence" value="ECO:0007669"/>
    <property type="project" value="TreeGrafter"/>
</dbReference>
<dbReference type="HAMAP" id="MF_00165">
    <property type="entry name" value="Thymidylate_kinase"/>
    <property type="match status" value="1"/>
</dbReference>
<keyword evidence="5 12" id="KW-0545">Nucleotide biosynthesis</keyword>
<dbReference type="RefSeq" id="WP_113955673.1">
    <property type="nucleotide sequence ID" value="NZ_QNRT01000007.1"/>
</dbReference>
<evidence type="ECO:0000256" key="10">
    <source>
        <dbReference type="ARBA" id="ARBA00048743"/>
    </source>
</evidence>
<dbReference type="FunFam" id="3.40.50.300:FF:000225">
    <property type="entry name" value="Thymidylate kinase"/>
    <property type="match status" value="1"/>
</dbReference>
<dbReference type="PANTHER" id="PTHR10344">
    <property type="entry name" value="THYMIDYLATE KINASE"/>
    <property type="match status" value="1"/>
</dbReference>
<dbReference type="AlphaFoldDB" id="A0A395JF53"/>
<keyword evidence="15" id="KW-1185">Reference proteome</keyword>
<dbReference type="GO" id="GO:0005829">
    <property type="term" value="C:cytosol"/>
    <property type="evidence" value="ECO:0007669"/>
    <property type="project" value="TreeGrafter"/>
</dbReference>
<dbReference type="FunCoup" id="A0A395JF53">
    <property type="interactions" value="536"/>
</dbReference>
<sequence>MRGRFITVEGQDGAGKSTNIAVIQRVLEERDIGFVLSREPGGTRFGERVRDMLLNSHDDEIGDVAELLVIFAARAQHLQEVIEPALAAGRWVLCDRFTDATYAYQGGGRQMDVSMISSLENLVQRELRPDLTLLLDVPVEVGETRADKRSEPDRFEQQKQAFKRNVRACYLDRANAEPARFSVIDASQTFVQVERDVRTVVKRFIDNVVSTDQ</sequence>
<dbReference type="InterPro" id="IPR018094">
    <property type="entry name" value="Thymidylate_kinase"/>
</dbReference>
<dbReference type="SUPFAM" id="SSF52540">
    <property type="entry name" value="P-loop containing nucleoside triphosphate hydrolases"/>
    <property type="match status" value="1"/>
</dbReference>
<evidence type="ECO:0000256" key="6">
    <source>
        <dbReference type="ARBA" id="ARBA00022741"/>
    </source>
</evidence>
<dbReference type="GO" id="GO:0006233">
    <property type="term" value="P:dTDP biosynthetic process"/>
    <property type="evidence" value="ECO:0007669"/>
    <property type="project" value="InterPro"/>
</dbReference>
<name>A0A395JF53_9GAMM</name>
<reference evidence="14 15" key="1">
    <citation type="submission" date="2018-06" db="EMBL/GenBank/DDBJ databases">
        <title>Genomic Encyclopedia of Type Strains, Phase IV (KMG-IV): sequencing the most valuable type-strain genomes for metagenomic binning, comparative biology and taxonomic classification.</title>
        <authorList>
            <person name="Goeker M."/>
        </authorList>
    </citation>
    <scope>NUCLEOTIDE SEQUENCE [LARGE SCALE GENOMIC DNA]</scope>
    <source>
        <strain evidence="14 15">DSM 24032</strain>
    </source>
</reference>
<evidence type="ECO:0000256" key="5">
    <source>
        <dbReference type="ARBA" id="ARBA00022727"/>
    </source>
</evidence>
<dbReference type="InterPro" id="IPR027417">
    <property type="entry name" value="P-loop_NTPase"/>
</dbReference>
<dbReference type="Gene3D" id="3.40.50.300">
    <property type="entry name" value="P-loop containing nucleotide triphosphate hydrolases"/>
    <property type="match status" value="1"/>
</dbReference>
<comment type="catalytic activity">
    <reaction evidence="10 12">
        <text>dTMP + ATP = dTDP + ADP</text>
        <dbReference type="Rhea" id="RHEA:13517"/>
        <dbReference type="ChEBI" id="CHEBI:30616"/>
        <dbReference type="ChEBI" id="CHEBI:58369"/>
        <dbReference type="ChEBI" id="CHEBI:63528"/>
        <dbReference type="ChEBI" id="CHEBI:456216"/>
        <dbReference type="EC" id="2.7.4.9"/>
    </reaction>
</comment>
<dbReference type="GO" id="GO:0006235">
    <property type="term" value="P:dTTP biosynthetic process"/>
    <property type="evidence" value="ECO:0007669"/>
    <property type="project" value="UniProtKB-UniRule"/>
</dbReference>
<dbReference type="OrthoDB" id="9774907at2"/>